<name>A0A1X7GZM8_9BACL</name>
<dbReference type="Proteomes" id="UP000192940">
    <property type="component" value="Chromosome I"/>
</dbReference>
<keyword evidence="2" id="KW-1185">Reference proteome</keyword>
<evidence type="ECO:0000313" key="1">
    <source>
        <dbReference type="EMBL" id="SMF77078.1"/>
    </source>
</evidence>
<evidence type="ECO:0000313" key="2">
    <source>
        <dbReference type="Proteomes" id="UP000192940"/>
    </source>
</evidence>
<reference evidence="1 2" key="1">
    <citation type="submission" date="2017-04" db="EMBL/GenBank/DDBJ databases">
        <authorList>
            <person name="Afonso C.L."/>
            <person name="Miller P.J."/>
            <person name="Scott M.A."/>
            <person name="Spackman E."/>
            <person name="Goraichik I."/>
            <person name="Dimitrov K.M."/>
            <person name="Suarez D.L."/>
            <person name="Swayne D.E."/>
        </authorList>
    </citation>
    <scope>NUCLEOTIDE SEQUENCE [LARGE SCALE GENOMIC DNA]</scope>
    <source>
        <strain evidence="1 2">N3/975</strain>
    </source>
</reference>
<protein>
    <submittedName>
        <fullName evidence="1">Uncharacterized protein</fullName>
    </submittedName>
</protein>
<proteinExistence type="predicted"/>
<dbReference type="AlphaFoldDB" id="A0A1X7GZM8"/>
<organism evidence="1 2">
    <name type="scientific">Paenibacillus uliginis N3/975</name>
    <dbReference type="NCBI Taxonomy" id="1313296"/>
    <lineage>
        <taxon>Bacteria</taxon>
        <taxon>Bacillati</taxon>
        <taxon>Bacillota</taxon>
        <taxon>Bacilli</taxon>
        <taxon>Bacillales</taxon>
        <taxon>Paenibacillaceae</taxon>
        <taxon>Paenibacillus</taxon>
    </lineage>
</organism>
<dbReference type="EMBL" id="LT840184">
    <property type="protein sequence ID" value="SMF77078.1"/>
    <property type="molecule type" value="Genomic_DNA"/>
</dbReference>
<gene>
    <name evidence="1" type="ORF">SAMN05661091_1395</name>
</gene>
<accession>A0A1X7GZM8</accession>
<sequence length="41" mass="4872">MSYDLMIFELRRRRKGSRLWMLKTSRQGVDEAVPCIISQSL</sequence>